<keyword evidence="1" id="KW-0808">Transferase</keyword>
<dbReference type="InterPro" id="IPR013446">
    <property type="entry name" value="G1P_cyt_trans-like"/>
</dbReference>
<organism evidence="1 2">
    <name type="scientific">Pseudonocardia xinjiangensis</name>
    <dbReference type="NCBI Taxonomy" id="75289"/>
    <lineage>
        <taxon>Bacteria</taxon>
        <taxon>Bacillati</taxon>
        <taxon>Actinomycetota</taxon>
        <taxon>Actinomycetes</taxon>
        <taxon>Pseudonocardiales</taxon>
        <taxon>Pseudonocardiaceae</taxon>
        <taxon>Pseudonocardia</taxon>
    </lineage>
</organism>
<protein>
    <submittedName>
        <fullName evidence="1">Glucose-1-phosphate cytidylyltransferase</fullName>
    </submittedName>
</protein>
<dbReference type="EMBL" id="JAAXKY010000240">
    <property type="protein sequence ID" value="NMH82473.1"/>
    <property type="molecule type" value="Genomic_DNA"/>
</dbReference>
<keyword evidence="2" id="KW-1185">Reference proteome</keyword>
<reference evidence="1 2" key="1">
    <citation type="submission" date="2020-04" db="EMBL/GenBank/DDBJ databases">
        <authorList>
            <person name="Klaysubun C."/>
            <person name="Duangmal K."/>
            <person name="Lipun K."/>
        </authorList>
    </citation>
    <scope>NUCLEOTIDE SEQUENCE [LARGE SCALE GENOMIC DNA]</scope>
    <source>
        <strain evidence="1 2">JCM 11839</strain>
    </source>
</reference>
<sequence length="75" mass="8389">DLIEDGCAVLAKEGRMMAFRHRGFWQPADTVKERTALEAAYQSGTRPWMLWEGPAADRDPLQAAIAAMNDANIER</sequence>
<dbReference type="Proteomes" id="UP001296706">
    <property type="component" value="Unassembled WGS sequence"/>
</dbReference>
<evidence type="ECO:0000313" key="1">
    <source>
        <dbReference type="EMBL" id="NMH82473.1"/>
    </source>
</evidence>
<dbReference type="PANTHER" id="PTHR47183">
    <property type="entry name" value="GLUCOSE-1-PHOSPHATE CYTIDYLYLTRANSFERASE-RELATED"/>
    <property type="match status" value="1"/>
</dbReference>
<keyword evidence="1" id="KW-0548">Nucleotidyltransferase</keyword>
<accession>A0ABX1RQ07</accession>
<feature type="non-terminal residue" evidence="1">
    <location>
        <position position="1"/>
    </location>
</feature>
<comment type="caution">
    <text evidence="1">The sequence shown here is derived from an EMBL/GenBank/DDBJ whole genome shotgun (WGS) entry which is preliminary data.</text>
</comment>
<proteinExistence type="predicted"/>
<dbReference type="GO" id="GO:0016779">
    <property type="term" value="F:nucleotidyltransferase activity"/>
    <property type="evidence" value="ECO:0007669"/>
    <property type="project" value="UniProtKB-KW"/>
</dbReference>
<evidence type="ECO:0000313" key="2">
    <source>
        <dbReference type="Proteomes" id="UP001296706"/>
    </source>
</evidence>
<dbReference type="PANTHER" id="PTHR47183:SF3">
    <property type="entry name" value="TRANSFERASE"/>
    <property type="match status" value="1"/>
</dbReference>
<gene>
    <name evidence="1" type="ORF">HF577_35970</name>
</gene>
<name>A0ABX1RQ07_9PSEU</name>